<dbReference type="EMBL" id="FQVQ01000023">
    <property type="protein sequence ID" value="SHF83824.1"/>
    <property type="molecule type" value="Genomic_DNA"/>
</dbReference>
<sequence length="240" mass="28071">MNWIDKIKELTTKQDKSPELKKGEIKQILIQTASEVLPDFEFLAYKNSCYTFQRLRQVNNLTVHELLHIIFSHKDKYFACLIASRLNPEYIFINQSNIGLLNPNQDLKVLKHNTGILNIQEAYYFHNGQVETTKKTVKEIFGDFKIYGLPFIDRQVERLKSNLIIKRGFDYIDDLQIDTQKLKTEITEELNKGGSLVSSIKHPIYIDLKEKLQAVSGQSKEDRQLIPKTAHELLEIYWTR</sequence>
<proteinExistence type="predicted"/>
<dbReference type="RefSeq" id="WP_073365433.1">
    <property type="nucleotide sequence ID" value="NZ_FQVQ01000023.1"/>
</dbReference>
<organism evidence="1 2">
    <name type="scientific">Flavobacterium fontis</name>
    <dbReference type="NCBI Taxonomy" id="1124188"/>
    <lineage>
        <taxon>Bacteria</taxon>
        <taxon>Pseudomonadati</taxon>
        <taxon>Bacteroidota</taxon>
        <taxon>Flavobacteriia</taxon>
        <taxon>Flavobacteriales</taxon>
        <taxon>Flavobacteriaceae</taxon>
        <taxon>Flavobacterium</taxon>
    </lineage>
</organism>
<accession>A0A1M5EX66</accession>
<keyword evidence="2" id="KW-1185">Reference proteome</keyword>
<protein>
    <submittedName>
        <fullName evidence="1">Uncharacterized protein</fullName>
    </submittedName>
</protein>
<dbReference type="STRING" id="1124188.SAMN05444377_12314"/>
<dbReference type="OrthoDB" id="1491324at2"/>
<dbReference type="AlphaFoldDB" id="A0A1M5EX66"/>
<dbReference type="Proteomes" id="UP000184147">
    <property type="component" value="Unassembled WGS sequence"/>
</dbReference>
<name>A0A1M5EX66_9FLAO</name>
<reference evidence="1 2" key="1">
    <citation type="submission" date="2016-11" db="EMBL/GenBank/DDBJ databases">
        <authorList>
            <person name="Jaros S."/>
            <person name="Januszkiewicz K."/>
            <person name="Wedrychowicz H."/>
        </authorList>
    </citation>
    <scope>NUCLEOTIDE SEQUENCE [LARGE SCALE GENOMIC DNA]</scope>
    <source>
        <strain evidence="1 2">DSM 25660</strain>
    </source>
</reference>
<gene>
    <name evidence="1" type="ORF">SAMN05444377_12314</name>
</gene>
<evidence type="ECO:0000313" key="2">
    <source>
        <dbReference type="Proteomes" id="UP000184147"/>
    </source>
</evidence>
<evidence type="ECO:0000313" key="1">
    <source>
        <dbReference type="EMBL" id="SHF83824.1"/>
    </source>
</evidence>